<dbReference type="SUPFAM" id="SSF88946">
    <property type="entry name" value="Sigma2 domain of RNA polymerase sigma factors"/>
    <property type="match status" value="1"/>
</dbReference>
<evidence type="ECO:0000256" key="3">
    <source>
        <dbReference type="ARBA" id="ARBA00023125"/>
    </source>
</evidence>
<dbReference type="InterPro" id="IPR007624">
    <property type="entry name" value="RNA_pol_sigma70_r3"/>
</dbReference>
<keyword evidence="1" id="KW-0805">Transcription regulation</keyword>
<evidence type="ECO:0000256" key="5">
    <source>
        <dbReference type="SAM" id="MobiDB-lite"/>
    </source>
</evidence>
<dbReference type="AlphaFoldDB" id="A0A941EEZ7"/>
<reference evidence="9" key="1">
    <citation type="submission" date="2021-04" db="EMBL/GenBank/DDBJ databases">
        <title>Genome based classification of Actinospica acidithermotolerans sp. nov., an actinobacterium isolated from an Indonesian hot spring.</title>
        <authorList>
            <person name="Kusuma A.B."/>
            <person name="Putra K.E."/>
            <person name="Nafisah S."/>
            <person name="Loh J."/>
            <person name="Nouioui I."/>
            <person name="Goodfellow M."/>
        </authorList>
    </citation>
    <scope>NUCLEOTIDE SEQUENCE</scope>
    <source>
        <strain evidence="9">MGRD01-02</strain>
    </source>
</reference>
<dbReference type="Gene3D" id="1.20.120.1810">
    <property type="match status" value="1"/>
</dbReference>
<name>A0A941EEZ7_9ACTN</name>
<evidence type="ECO:0000259" key="8">
    <source>
        <dbReference type="Pfam" id="PF04545"/>
    </source>
</evidence>
<feature type="domain" description="RNA polymerase sigma-70 region 4" evidence="8">
    <location>
        <begin position="222"/>
        <end position="270"/>
    </location>
</feature>
<keyword evidence="4" id="KW-0804">Transcription</keyword>
<dbReference type="PANTHER" id="PTHR30385:SF4">
    <property type="entry name" value="RNA POLYMERASE SIGMA-E FACTOR"/>
    <property type="match status" value="1"/>
</dbReference>
<dbReference type="GO" id="GO:0006352">
    <property type="term" value="P:DNA-templated transcription initiation"/>
    <property type="evidence" value="ECO:0007669"/>
    <property type="project" value="InterPro"/>
</dbReference>
<sequence>MMVTGAQPEISPPRPPLAAGHETQRAQTMRMLRLMVGLPAGDPERERLRALVVEEHMRYARRIARRYSTRGCTSEDFEQVAYLGLVKAVDNFDPEHGTGFLGYATPMIVGEIKRYFRDATWCVHVPRRMQELTGAMHKAADELTVRLGRPPTINELAADLGIPAEEVVEALDAAEAYSTASLDRPVARDGADGGATSLGETIGGEDPGYEQAVDHEVLRGLIDGLGERERRVLSMRYFRGMTQVEIGQRLGISQMQVSRLIARTLAKLRAGFG</sequence>
<dbReference type="Pfam" id="PF04542">
    <property type="entry name" value="Sigma70_r2"/>
    <property type="match status" value="1"/>
</dbReference>
<dbReference type="Pfam" id="PF04539">
    <property type="entry name" value="Sigma70_r3"/>
    <property type="match status" value="1"/>
</dbReference>
<dbReference type="InterPro" id="IPR013324">
    <property type="entry name" value="RNA_pol_sigma_r3/r4-like"/>
</dbReference>
<dbReference type="InterPro" id="IPR007627">
    <property type="entry name" value="RNA_pol_sigma70_r2"/>
</dbReference>
<dbReference type="PANTHER" id="PTHR30385">
    <property type="entry name" value="SIGMA FACTOR F FLAGELLAR"/>
    <property type="match status" value="1"/>
</dbReference>
<dbReference type="GO" id="GO:0003677">
    <property type="term" value="F:DNA binding"/>
    <property type="evidence" value="ECO:0007669"/>
    <property type="project" value="UniProtKB-KW"/>
</dbReference>
<dbReference type="Gene3D" id="1.10.10.10">
    <property type="entry name" value="Winged helix-like DNA-binding domain superfamily/Winged helix DNA-binding domain"/>
    <property type="match status" value="2"/>
</dbReference>
<dbReference type="Proteomes" id="UP000676325">
    <property type="component" value="Unassembled WGS sequence"/>
</dbReference>
<keyword evidence="10" id="KW-1185">Reference proteome</keyword>
<dbReference type="EMBL" id="JAGSOH010000117">
    <property type="protein sequence ID" value="MBR7830162.1"/>
    <property type="molecule type" value="Genomic_DNA"/>
</dbReference>
<dbReference type="InterPro" id="IPR000943">
    <property type="entry name" value="RNA_pol_sigma70"/>
</dbReference>
<dbReference type="InterPro" id="IPR013325">
    <property type="entry name" value="RNA_pol_sigma_r2"/>
</dbReference>
<dbReference type="NCBIfam" id="TIGR02980">
    <property type="entry name" value="SigBFG"/>
    <property type="match status" value="1"/>
</dbReference>
<evidence type="ECO:0000313" key="9">
    <source>
        <dbReference type="EMBL" id="MBR7830162.1"/>
    </source>
</evidence>
<evidence type="ECO:0000256" key="4">
    <source>
        <dbReference type="ARBA" id="ARBA00023163"/>
    </source>
</evidence>
<dbReference type="NCBIfam" id="TIGR02937">
    <property type="entry name" value="sigma70-ECF"/>
    <property type="match status" value="1"/>
</dbReference>
<dbReference type="PRINTS" id="PR00046">
    <property type="entry name" value="SIGMA70FCT"/>
</dbReference>
<dbReference type="Pfam" id="PF04545">
    <property type="entry name" value="Sigma70_r4"/>
    <property type="match status" value="1"/>
</dbReference>
<evidence type="ECO:0000259" key="7">
    <source>
        <dbReference type="Pfam" id="PF04542"/>
    </source>
</evidence>
<gene>
    <name evidence="9" type="ORF">KDK95_27915</name>
</gene>
<feature type="domain" description="RNA polymerase sigma-70 region 3" evidence="6">
    <location>
        <begin position="132"/>
        <end position="191"/>
    </location>
</feature>
<dbReference type="SUPFAM" id="SSF88659">
    <property type="entry name" value="Sigma3 and sigma4 domains of RNA polymerase sigma factors"/>
    <property type="match status" value="2"/>
</dbReference>
<proteinExistence type="predicted"/>
<feature type="domain" description="RNA polymerase sigma-70 region 2" evidence="7">
    <location>
        <begin position="53"/>
        <end position="121"/>
    </location>
</feature>
<comment type="caution">
    <text evidence="9">The sequence shown here is derived from an EMBL/GenBank/DDBJ whole genome shotgun (WGS) entry which is preliminary data.</text>
</comment>
<protein>
    <submittedName>
        <fullName evidence="9">SigB/SigF/SigG family RNA polymerase sigma factor</fullName>
    </submittedName>
</protein>
<dbReference type="CDD" id="cd06171">
    <property type="entry name" value="Sigma70_r4"/>
    <property type="match status" value="1"/>
</dbReference>
<keyword evidence="2" id="KW-0731">Sigma factor</keyword>
<feature type="region of interest" description="Disordered" evidence="5">
    <location>
        <begin position="1"/>
        <end position="23"/>
    </location>
</feature>
<organism evidence="9 10">
    <name type="scientific">Actinospica acidithermotolerans</name>
    <dbReference type="NCBI Taxonomy" id="2828514"/>
    <lineage>
        <taxon>Bacteria</taxon>
        <taxon>Bacillati</taxon>
        <taxon>Actinomycetota</taxon>
        <taxon>Actinomycetes</taxon>
        <taxon>Catenulisporales</taxon>
        <taxon>Actinospicaceae</taxon>
        <taxon>Actinospica</taxon>
    </lineage>
</organism>
<dbReference type="InterPro" id="IPR007630">
    <property type="entry name" value="RNA_pol_sigma70_r4"/>
</dbReference>
<evidence type="ECO:0000256" key="1">
    <source>
        <dbReference type="ARBA" id="ARBA00023015"/>
    </source>
</evidence>
<dbReference type="InterPro" id="IPR036388">
    <property type="entry name" value="WH-like_DNA-bd_sf"/>
</dbReference>
<keyword evidence="3" id="KW-0238">DNA-binding</keyword>
<dbReference type="InterPro" id="IPR014322">
    <property type="entry name" value="RNA_pol_sigma-B/F/G"/>
</dbReference>
<dbReference type="GO" id="GO:0016987">
    <property type="term" value="F:sigma factor activity"/>
    <property type="evidence" value="ECO:0007669"/>
    <property type="project" value="UniProtKB-KW"/>
</dbReference>
<evidence type="ECO:0000256" key="2">
    <source>
        <dbReference type="ARBA" id="ARBA00023082"/>
    </source>
</evidence>
<evidence type="ECO:0000259" key="6">
    <source>
        <dbReference type="Pfam" id="PF04539"/>
    </source>
</evidence>
<accession>A0A941EEZ7</accession>
<dbReference type="InterPro" id="IPR014284">
    <property type="entry name" value="RNA_pol_sigma-70_dom"/>
</dbReference>
<feature type="region of interest" description="Disordered" evidence="5">
    <location>
        <begin position="185"/>
        <end position="208"/>
    </location>
</feature>
<evidence type="ECO:0000313" key="10">
    <source>
        <dbReference type="Proteomes" id="UP000676325"/>
    </source>
</evidence>